<dbReference type="EMBL" id="AP022836">
    <property type="protein sequence ID" value="BCB00043.1"/>
    <property type="molecule type" value="Genomic_DNA"/>
</dbReference>
<reference evidence="1" key="1">
    <citation type="submission" date="2020-03" db="EMBL/GenBank/DDBJ databases">
        <title>Complete genome sequence of Acinetobacter baumannii ATCC19606T, which is a model strain for tolerization of antimicrobial agents.</title>
        <authorList>
            <person name="Tsubouchi T."/>
            <person name="Suzuki M."/>
            <person name="Niki M."/>
            <person name="Oinuma K."/>
            <person name="Niki M."/>
            <person name="Shibayama K."/>
            <person name="Kakeya H."/>
            <person name="Kaneko Y."/>
        </authorList>
    </citation>
    <scope>NUCLEOTIDE SEQUENCE</scope>
    <source>
        <strain evidence="1">ATCC19606</strain>
    </source>
</reference>
<dbReference type="EMBL" id="AP022836">
    <property type="protein sequence ID" value="BCA97866.1"/>
    <property type="molecule type" value="Genomic_DNA"/>
</dbReference>
<organism evidence="1">
    <name type="scientific">Acinetobacter baumannii</name>
    <dbReference type="NCBI Taxonomy" id="470"/>
    <lineage>
        <taxon>Bacteria</taxon>
        <taxon>Pseudomonadati</taxon>
        <taxon>Pseudomonadota</taxon>
        <taxon>Gammaproteobacteria</taxon>
        <taxon>Moraxellales</taxon>
        <taxon>Moraxellaceae</taxon>
        <taxon>Acinetobacter</taxon>
        <taxon>Acinetobacter calcoaceticus/baumannii complex</taxon>
    </lineage>
</organism>
<gene>
    <name evidence="1" type="ORF">ATCC19606_02020</name>
    <name evidence="2" type="ORF">ATCC19606_23780</name>
</gene>
<name>A0A6F8TA70_ACIBA</name>
<evidence type="ECO:0000313" key="1">
    <source>
        <dbReference type="EMBL" id="BCA97866.1"/>
    </source>
</evidence>
<dbReference type="AlphaFoldDB" id="A0A6F8TA70"/>
<evidence type="ECO:0000313" key="2">
    <source>
        <dbReference type="EMBL" id="BCB00043.1"/>
    </source>
</evidence>
<sequence>MDIGHHPLFQLIEVNLLKPTSNQVPIYKVFLSLKFTKSIDEEFNIF</sequence>
<proteinExistence type="predicted"/>
<protein>
    <submittedName>
        <fullName evidence="1">Uncharacterized protein</fullName>
    </submittedName>
</protein>
<accession>A0A6F8TA70</accession>